<dbReference type="InParanoid" id="A0A1C4WGC7"/>
<organism evidence="2 3">
    <name type="scientific">Micromonospora echinospora</name>
    <name type="common">Micromonospora purpurea</name>
    <dbReference type="NCBI Taxonomy" id="1877"/>
    <lineage>
        <taxon>Bacteria</taxon>
        <taxon>Bacillati</taxon>
        <taxon>Actinomycetota</taxon>
        <taxon>Actinomycetes</taxon>
        <taxon>Micromonosporales</taxon>
        <taxon>Micromonosporaceae</taxon>
        <taxon>Micromonospora</taxon>
    </lineage>
</organism>
<protein>
    <submittedName>
        <fullName evidence="2">GAF domain-containing protein</fullName>
    </submittedName>
</protein>
<reference evidence="3" key="1">
    <citation type="submission" date="2016-06" db="EMBL/GenBank/DDBJ databases">
        <authorList>
            <person name="Varghese N."/>
            <person name="Submissions Spin"/>
        </authorList>
    </citation>
    <scope>NUCLEOTIDE SEQUENCE [LARGE SCALE GENOMIC DNA]</scope>
    <source>
        <strain evidence="3">DSM 43816</strain>
    </source>
</reference>
<dbReference type="InterPro" id="IPR029016">
    <property type="entry name" value="GAF-like_dom_sf"/>
</dbReference>
<evidence type="ECO:0000259" key="1">
    <source>
        <dbReference type="SMART" id="SM00065"/>
    </source>
</evidence>
<keyword evidence="3" id="KW-1185">Reference proteome</keyword>
<name>A0A1C4WGC7_MICEC</name>
<dbReference type="SUPFAM" id="SSF55781">
    <property type="entry name" value="GAF domain-like"/>
    <property type="match status" value="1"/>
</dbReference>
<dbReference type="PANTHER" id="PTHR43102:SF2">
    <property type="entry name" value="GAF DOMAIN-CONTAINING PROTEIN"/>
    <property type="match status" value="1"/>
</dbReference>
<sequence length="186" mass="20651">MINDSYEPRLLTPPDLQAPQRLHRLQALRLGRPEPEFDDFARKLAQTTDMPWAMVNFLDEHGQFFAGLYTTPTTQPGVSAPVAPLDPGRRMSRDQGFCPHVVARRRALVLEDVCAWPRFAGNPVVDQLGIRTYMGAPLIDRTGTALGTICVVGPEPRAWGQKGLTTIKTLAAELSALIDQREHRPS</sequence>
<dbReference type="Proteomes" id="UP000198253">
    <property type="component" value="Chromosome I"/>
</dbReference>
<dbReference type="Pfam" id="PF01590">
    <property type="entry name" value="GAF"/>
    <property type="match status" value="1"/>
</dbReference>
<proteinExistence type="predicted"/>
<dbReference type="Gene3D" id="3.30.450.40">
    <property type="match status" value="1"/>
</dbReference>
<evidence type="ECO:0000313" key="2">
    <source>
        <dbReference type="EMBL" id="SCE95275.1"/>
    </source>
</evidence>
<dbReference type="AlphaFoldDB" id="A0A1C4WGC7"/>
<dbReference type="SMART" id="SM00065">
    <property type="entry name" value="GAF"/>
    <property type="match status" value="1"/>
</dbReference>
<dbReference type="OrthoDB" id="3288697at2"/>
<gene>
    <name evidence="2" type="ORF">GA0070618_2170</name>
</gene>
<dbReference type="InterPro" id="IPR003018">
    <property type="entry name" value="GAF"/>
</dbReference>
<dbReference type="PANTHER" id="PTHR43102">
    <property type="entry name" value="SLR1143 PROTEIN"/>
    <property type="match status" value="1"/>
</dbReference>
<evidence type="ECO:0000313" key="3">
    <source>
        <dbReference type="Proteomes" id="UP000198253"/>
    </source>
</evidence>
<feature type="domain" description="GAF" evidence="1">
    <location>
        <begin position="32"/>
        <end position="184"/>
    </location>
</feature>
<dbReference type="RefSeq" id="WP_088981514.1">
    <property type="nucleotide sequence ID" value="NZ_LT607413.1"/>
</dbReference>
<accession>A0A1C4WGC7</accession>
<dbReference type="EMBL" id="LT607413">
    <property type="protein sequence ID" value="SCE95275.1"/>
    <property type="molecule type" value="Genomic_DNA"/>
</dbReference>